<reference evidence="2 3" key="1">
    <citation type="journal article" date="2012" name="PLoS Pathog.">
        <title>Diverse lifestyles and strategies of plant pathogenesis encoded in the genomes of eighteen Dothideomycetes fungi.</title>
        <authorList>
            <person name="Ohm R.A."/>
            <person name="Feau N."/>
            <person name="Henrissat B."/>
            <person name="Schoch C.L."/>
            <person name="Horwitz B.A."/>
            <person name="Barry K.W."/>
            <person name="Condon B.J."/>
            <person name="Copeland A.C."/>
            <person name="Dhillon B."/>
            <person name="Glaser F."/>
            <person name="Hesse C.N."/>
            <person name="Kosti I."/>
            <person name="LaButti K."/>
            <person name="Lindquist E.A."/>
            <person name="Lucas S."/>
            <person name="Salamov A.A."/>
            <person name="Bradshaw R.E."/>
            <person name="Ciuffetti L."/>
            <person name="Hamelin R.C."/>
            <person name="Kema G.H.J."/>
            <person name="Lawrence C."/>
            <person name="Scott J.A."/>
            <person name="Spatafora J.W."/>
            <person name="Turgeon B.G."/>
            <person name="de Wit P.J.G.M."/>
            <person name="Zhong S."/>
            <person name="Goodwin S.B."/>
            <person name="Grigoriev I.V."/>
        </authorList>
    </citation>
    <scope>NUCLEOTIDE SEQUENCE [LARGE SCALE GENOMIC DNA]</scope>
    <source>
        <strain evidence="3">28A</strain>
    </source>
</reference>
<accession>R0IBF1</accession>
<feature type="compositionally biased region" description="Basic residues" evidence="1">
    <location>
        <begin position="96"/>
        <end position="111"/>
    </location>
</feature>
<evidence type="ECO:0000313" key="2">
    <source>
        <dbReference type="EMBL" id="EOA82720.1"/>
    </source>
</evidence>
<dbReference type="AlphaFoldDB" id="R0IBF1"/>
<evidence type="ECO:0000256" key="1">
    <source>
        <dbReference type="SAM" id="MobiDB-lite"/>
    </source>
</evidence>
<protein>
    <submittedName>
        <fullName evidence="2">Uncharacterized protein</fullName>
    </submittedName>
</protein>
<keyword evidence="3" id="KW-1185">Reference proteome</keyword>
<name>R0IBF1_EXST2</name>
<gene>
    <name evidence="2" type="ORF">SETTUDRAFT_34257</name>
</gene>
<dbReference type="GeneID" id="19403892"/>
<reference evidence="2 3" key="2">
    <citation type="journal article" date="2013" name="PLoS Genet.">
        <title>Comparative genome structure, secondary metabolite, and effector coding capacity across Cochliobolus pathogens.</title>
        <authorList>
            <person name="Condon B.J."/>
            <person name="Leng Y."/>
            <person name="Wu D."/>
            <person name="Bushley K.E."/>
            <person name="Ohm R.A."/>
            <person name="Otillar R."/>
            <person name="Martin J."/>
            <person name="Schackwitz W."/>
            <person name="Grimwood J."/>
            <person name="MohdZainudin N."/>
            <person name="Xue C."/>
            <person name="Wang R."/>
            <person name="Manning V.A."/>
            <person name="Dhillon B."/>
            <person name="Tu Z.J."/>
            <person name="Steffenson B.J."/>
            <person name="Salamov A."/>
            <person name="Sun H."/>
            <person name="Lowry S."/>
            <person name="LaButti K."/>
            <person name="Han J."/>
            <person name="Copeland A."/>
            <person name="Lindquist E."/>
            <person name="Barry K."/>
            <person name="Schmutz J."/>
            <person name="Baker S.E."/>
            <person name="Ciuffetti L.M."/>
            <person name="Grigoriev I.V."/>
            <person name="Zhong S."/>
            <person name="Turgeon B.G."/>
        </authorList>
    </citation>
    <scope>NUCLEOTIDE SEQUENCE [LARGE SCALE GENOMIC DNA]</scope>
    <source>
        <strain evidence="3">28A</strain>
    </source>
</reference>
<dbReference type="Proteomes" id="UP000016935">
    <property type="component" value="Unassembled WGS sequence"/>
</dbReference>
<dbReference type="RefSeq" id="XP_008029461.1">
    <property type="nucleotide sequence ID" value="XM_008031270.1"/>
</dbReference>
<sequence length="121" mass="13480">MAPSPWVALDAADDALTSRVALEACQARLASEWRPPGRCTYSPLHLTPPSITGAMRIISDTKPEDAKPLSQPLGGKPNNMREMIRAHVTLWQHASKAAKKQSKARSKRRREQHAIFKLNME</sequence>
<dbReference type="HOGENOM" id="CLU_2039512_0_0_1"/>
<feature type="region of interest" description="Disordered" evidence="1">
    <location>
        <begin position="95"/>
        <end position="121"/>
    </location>
</feature>
<evidence type="ECO:0000313" key="3">
    <source>
        <dbReference type="Proteomes" id="UP000016935"/>
    </source>
</evidence>
<dbReference type="EMBL" id="KB908844">
    <property type="protein sequence ID" value="EOA82720.1"/>
    <property type="molecule type" value="Genomic_DNA"/>
</dbReference>
<proteinExistence type="predicted"/>
<organism evidence="2 3">
    <name type="scientific">Exserohilum turcicum (strain 28A)</name>
    <name type="common">Northern leaf blight fungus</name>
    <name type="synonym">Setosphaeria turcica</name>
    <dbReference type="NCBI Taxonomy" id="671987"/>
    <lineage>
        <taxon>Eukaryota</taxon>
        <taxon>Fungi</taxon>
        <taxon>Dikarya</taxon>
        <taxon>Ascomycota</taxon>
        <taxon>Pezizomycotina</taxon>
        <taxon>Dothideomycetes</taxon>
        <taxon>Pleosporomycetidae</taxon>
        <taxon>Pleosporales</taxon>
        <taxon>Pleosporineae</taxon>
        <taxon>Pleosporaceae</taxon>
        <taxon>Exserohilum</taxon>
    </lineage>
</organism>